<reference evidence="12 13" key="2">
    <citation type="journal article" date="2021" name="Curr. Genet.">
        <title>Genetic response to nitrogen starvation in the aggressive Eucalyptus foliar pathogen Teratosphaeria destructans.</title>
        <authorList>
            <person name="Havenga M."/>
            <person name="Wingfield B.D."/>
            <person name="Wingfield M.J."/>
            <person name="Dreyer L.L."/>
            <person name="Roets F."/>
            <person name="Aylward J."/>
        </authorList>
    </citation>
    <scope>NUCLEOTIDE SEQUENCE [LARGE SCALE GENOMIC DNA]</scope>
    <source>
        <strain evidence="12">CMW44962</strain>
    </source>
</reference>
<comment type="similarity">
    <text evidence="2">Belongs to the archaeal/bacterial/fungal opsin family.</text>
</comment>
<name>A0A9W7ST28_9PEZI</name>
<evidence type="ECO:0000256" key="5">
    <source>
        <dbReference type="ARBA" id="ARBA00022692"/>
    </source>
</evidence>
<evidence type="ECO:0000256" key="7">
    <source>
        <dbReference type="ARBA" id="ARBA00022989"/>
    </source>
</evidence>
<dbReference type="AlphaFoldDB" id="A0A9W7ST28"/>
<evidence type="ECO:0000313" key="13">
    <source>
        <dbReference type="Proteomes" id="UP001138500"/>
    </source>
</evidence>
<evidence type="ECO:0000256" key="2">
    <source>
        <dbReference type="ARBA" id="ARBA00008130"/>
    </source>
</evidence>
<gene>
    <name evidence="12" type="ORF">Tdes44962_MAKER09488</name>
</gene>
<dbReference type="InterPro" id="IPR001425">
    <property type="entry name" value="Arc/bac/fun_rhodopsins"/>
</dbReference>
<dbReference type="InterPro" id="IPR018229">
    <property type="entry name" value="Rhodopsin_retinal_BS"/>
</dbReference>
<dbReference type="SUPFAM" id="SSF81321">
    <property type="entry name" value="Family A G protein-coupled receptor-like"/>
    <property type="match status" value="1"/>
</dbReference>
<evidence type="ECO:0000256" key="11">
    <source>
        <dbReference type="SAM" id="Phobius"/>
    </source>
</evidence>
<dbReference type="GO" id="GO:0005216">
    <property type="term" value="F:monoatomic ion channel activity"/>
    <property type="evidence" value="ECO:0007669"/>
    <property type="project" value="InterPro"/>
</dbReference>
<comment type="subcellular location">
    <subcellularLocation>
        <location evidence="1">Membrane</location>
        <topology evidence="1">Multi-pass membrane protein</topology>
    </subcellularLocation>
</comment>
<dbReference type="GO" id="GO:0007602">
    <property type="term" value="P:phototransduction"/>
    <property type="evidence" value="ECO:0007669"/>
    <property type="project" value="UniProtKB-KW"/>
</dbReference>
<dbReference type="GO" id="GO:0009881">
    <property type="term" value="F:photoreceptor activity"/>
    <property type="evidence" value="ECO:0007669"/>
    <property type="project" value="UniProtKB-KW"/>
</dbReference>
<keyword evidence="3" id="KW-0600">Photoreceptor protein</keyword>
<feature type="transmembrane region" description="Helical" evidence="11">
    <location>
        <begin position="107"/>
        <end position="126"/>
    </location>
</feature>
<dbReference type="PROSITE" id="PS00950">
    <property type="entry name" value="BACTERIAL_OPSIN_1"/>
    <property type="match status" value="1"/>
</dbReference>
<comment type="caution">
    <text evidence="12">The sequence shown here is derived from an EMBL/GenBank/DDBJ whole genome shotgun (WGS) entry which is preliminary data.</text>
</comment>
<accession>A0A9W7ST28</accession>
<feature type="transmembrane region" description="Helical" evidence="11">
    <location>
        <begin position="183"/>
        <end position="204"/>
    </location>
</feature>
<dbReference type="OrthoDB" id="536545at2759"/>
<evidence type="ECO:0000256" key="1">
    <source>
        <dbReference type="ARBA" id="ARBA00004141"/>
    </source>
</evidence>
<keyword evidence="4" id="KW-0716">Sensory transduction</keyword>
<dbReference type="CDD" id="cd15239">
    <property type="entry name" value="7tm_YRO2_fungal-like"/>
    <property type="match status" value="1"/>
</dbReference>
<dbReference type="PANTHER" id="PTHR28286:SF1">
    <property type="entry name" value="30 KDA HEAT SHOCK PROTEIN-RELATED"/>
    <property type="match status" value="1"/>
</dbReference>
<evidence type="ECO:0000256" key="4">
    <source>
        <dbReference type="ARBA" id="ARBA00022606"/>
    </source>
</evidence>
<feature type="transmembrane region" description="Helical" evidence="11">
    <location>
        <begin position="307"/>
        <end position="326"/>
    </location>
</feature>
<evidence type="ECO:0000256" key="8">
    <source>
        <dbReference type="ARBA" id="ARBA00022991"/>
    </source>
</evidence>
<feature type="transmembrane region" description="Helical" evidence="11">
    <location>
        <begin position="138"/>
        <end position="163"/>
    </location>
</feature>
<keyword evidence="6" id="KW-0681">Retinal protein</keyword>
<evidence type="ECO:0000256" key="3">
    <source>
        <dbReference type="ARBA" id="ARBA00022543"/>
    </source>
</evidence>
<reference evidence="12 13" key="1">
    <citation type="journal article" date="2018" name="IMA Fungus">
        <title>IMA Genome-F 10: Nine draft genome sequences of Claviceps purpurea s.lat., including C. arundinis, C. humidiphila, and C. cf. spartinae, pseudomolecules for the pitch canker pathogen Fusarium circinatum, draft genome of Davidsoniella eucalypti, Grosmannia galeiformis, Quambalaria eucalypti, and Teratosphaeria destructans.</title>
        <authorList>
            <person name="Wingfield B.D."/>
            <person name="Liu M."/>
            <person name="Nguyen H.D."/>
            <person name="Lane F.A."/>
            <person name="Morgan S.W."/>
            <person name="De Vos L."/>
            <person name="Wilken P.M."/>
            <person name="Duong T.A."/>
            <person name="Aylward J."/>
            <person name="Coetzee M.P."/>
            <person name="Dadej K."/>
            <person name="De Beer Z.W."/>
            <person name="Findlay W."/>
            <person name="Havenga M."/>
            <person name="Kolarik M."/>
            <person name="Menzies J.G."/>
            <person name="Naidoo K."/>
            <person name="Pochopski O."/>
            <person name="Shoukouhi P."/>
            <person name="Santana Q.C."/>
            <person name="Seifert K.A."/>
            <person name="Soal N."/>
            <person name="Steenkamp E.T."/>
            <person name="Tatham C.T."/>
            <person name="van der Nest M.A."/>
            <person name="Wingfield M.J."/>
        </authorList>
    </citation>
    <scope>NUCLEOTIDE SEQUENCE [LARGE SCALE GENOMIC DNA]</scope>
    <source>
        <strain evidence="12">CMW44962</strain>
    </source>
</reference>
<feature type="transmembrane region" description="Helical" evidence="11">
    <location>
        <begin position="211"/>
        <end position="231"/>
    </location>
</feature>
<dbReference type="InterPro" id="IPR027417">
    <property type="entry name" value="P-loop_NTPase"/>
</dbReference>
<dbReference type="Gene3D" id="1.20.1070.10">
    <property type="entry name" value="Rhodopsin 7-helix transmembrane proteins"/>
    <property type="match status" value="1"/>
</dbReference>
<dbReference type="CDD" id="cd19495">
    <property type="entry name" value="Elp6"/>
    <property type="match status" value="1"/>
</dbReference>
<dbReference type="GO" id="GO:0005783">
    <property type="term" value="C:endoplasmic reticulum"/>
    <property type="evidence" value="ECO:0007669"/>
    <property type="project" value="TreeGrafter"/>
</dbReference>
<feature type="non-terminal residue" evidence="12">
    <location>
        <position position="1"/>
    </location>
</feature>
<dbReference type="PANTHER" id="PTHR28286">
    <property type="match status" value="1"/>
</dbReference>
<evidence type="ECO:0000256" key="10">
    <source>
        <dbReference type="ARBA" id="ARBA00023170"/>
    </source>
</evidence>
<organism evidence="12 13">
    <name type="scientific">Teratosphaeria destructans</name>
    <dbReference type="NCBI Taxonomy" id="418781"/>
    <lineage>
        <taxon>Eukaryota</taxon>
        <taxon>Fungi</taxon>
        <taxon>Dikarya</taxon>
        <taxon>Ascomycota</taxon>
        <taxon>Pezizomycotina</taxon>
        <taxon>Dothideomycetes</taxon>
        <taxon>Dothideomycetidae</taxon>
        <taxon>Mycosphaerellales</taxon>
        <taxon>Teratosphaeriaceae</taxon>
        <taxon>Teratosphaeria</taxon>
    </lineage>
</organism>
<feature type="transmembrane region" description="Helical" evidence="11">
    <location>
        <begin position="268"/>
        <end position="287"/>
    </location>
</feature>
<keyword evidence="10" id="KW-0675">Receptor</keyword>
<sequence length="645" mass="70228">AGASCASARDAGACKHLLGPVNPHLLFPLPSALRTVTYHPSHTVAHLGRQSNTAVQQQHQLSTSVKMSFEKRATDPGYLGNDALAVNGNTVNGKTVAIAITTRGSDWYWTVCACMAAATFVFMGLATRKPRQHRIFHYITASITMVASIAYFSMASNLGWTPIDVEFVRSDPVVAGINREIFYVRYIDWFITTPLLLMDLLLTAALPWPTVLYIILIDWIMIVTGLVGALVRSSYKWGYFAFGCAALFWIVWVLVWEARKHANAMGKDVGRAFLYCGSLTAFLWTLYPIAWGLCEGGNVISPDSEAIFYGILDLLAKPVFGALLIWGHRGIDPARLGLHIHDYDEKDAQFSDKRGTNGVNTADTTATTADSTAMMTSRNRIPQRLEPYLRLPPEASLIVLTGTLGCSTTWLTTRFAGSVSGSSGVRHDALDNGTRKDVAVVLVSFLRDAAFWKGEMRRSMGIDTTKLSTNGRYMFVDCLNALSDVRPGAVLDLIEKTVTDATRRASRPGFLVIDSPDILLALNLATALDLNVLLLKLRKLAHSALIACCADLPFVSAATRGHEGRATPIEAETASFVVQQAHSARLVMGLRELDTGAAKDVSGVLRITRGAAAYESEEEVKEMEALYLVGRDGTAKVYERGAVAA</sequence>
<feature type="transmembrane region" description="Helical" evidence="11">
    <location>
        <begin position="237"/>
        <end position="256"/>
    </location>
</feature>
<dbReference type="GO" id="GO:0005886">
    <property type="term" value="C:plasma membrane"/>
    <property type="evidence" value="ECO:0007669"/>
    <property type="project" value="TreeGrafter"/>
</dbReference>
<dbReference type="PRINTS" id="PR00251">
    <property type="entry name" value="BACTRLOPSIN"/>
</dbReference>
<keyword evidence="7 11" id="KW-1133">Transmembrane helix</keyword>
<keyword evidence="5 11" id="KW-0812">Transmembrane</keyword>
<evidence type="ECO:0000256" key="6">
    <source>
        <dbReference type="ARBA" id="ARBA00022925"/>
    </source>
</evidence>
<dbReference type="Proteomes" id="UP001138500">
    <property type="component" value="Unassembled WGS sequence"/>
</dbReference>
<evidence type="ECO:0000256" key="9">
    <source>
        <dbReference type="ARBA" id="ARBA00023136"/>
    </source>
</evidence>
<keyword evidence="8" id="KW-0157">Chromophore</keyword>
<keyword evidence="9 11" id="KW-0472">Membrane</keyword>
<dbReference type="EMBL" id="RIBY02001833">
    <property type="protein sequence ID" value="KAH9828101.1"/>
    <property type="molecule type" value="Genomic_DNA"/>
</dbReference>
<dbReference type="Pfam" id="PF01036">
    <property type="entry name" value="Bac_rhodopsin"/>
    <property type="match status" value="1"/>
</dbReference>
<dbReference type="SMART" id="SM01021">
    <property type="entry name" value="Bac_rhodopsin"/>
    <property type="match status" value="1"/>
</dbReference>
<dbReference type="FunFam" id="1.20.1070.10:FF:000160">
    <property type="entry name" value="Related to Opsin-1"/>
    <property type="match status" value="1"/>
</dbReference>
<evidence type="ECO:0000313" key="12">
    <source>
        <dbReference type="EMBL" id="KAH9828101.1"/>
    </source>
</evidence>
<proteinExistence type="inferred from homology"/>
<dbReference type="Gene3D" id="3.40.50.300">
    <property type="entry name" value="P-loop containing nucleotide triphosphate hydrolases"/>
    <property type="match status" value="1"/>
</dbReference>
<protein>
    <submittedName>
        <fullName evidence="12">Family A G protein-coupled receptor-like protein</fullName>
    </submittedName>
</protein>
<dbReference type="InterPro" id="IPR043476">
    <property type="entry name" value="Yro2-like_7TM"/>
</dbReference>
<keyword evidence="13" id="KW-1185">Reference proteome</keyword>